<evidence type="ECO:0000313" key="3">
    <source>
        <dbReference type="Proteomes" id="UP000694257"/>
    </source>
</evidence>
<dbReference type="InterPro" id="IPR004360">
    <property type="entry name" value="Glyas_Fos-R_dOase_dom"/>
</dbReference>
<dbReference type="PROSITE" id="PS51819">
    <property type="entry name" value="VOC"/>
    <property type="match status" value="1"/>
</dbReference>
<sequence length="168" mass="17860">MPCRQCAGRTCPRAWTNGIRRVVVRHAAREIPSKGSILDEGGPVVTASVRYIVDNVDDAIHFYELLGFQVQAHPGPGFAMLSQGDLRLLLNTPAGGGGAGQAMPDGTLPEPGGWNRFQLEVDDLDACVERLRAAGVGFRSEIITGNGGKQVLADDPAGNPIELFQPKS</sequence>
<keyword evidence="3" id="KW-1185">Reference proteome</keyword>
<organism evidence="2 3">
    <name type="scientific">Nocardia iowensis</name>
    <dbReference type="NCBI Taxonomy" id="204891"/>
    <lineage>
        <taxon>Bacteria</taxon>
        <taxon>Bacillati</taxon>
        <taxon>Actinomycetota</taxon>
        <taxon>Actinomycetes</taxon>
        <taxon>Mycobacteriales</taxon>
        <taxon>Nocardiaceae</taxon>
        <taxon>Nocardia</taxon>
    </lineage>
</organism>
<evidence type="ECO:0000259" key="1">
    <source>
        <dbReference type="PROSITE" id="PS51819"/>
    </source>
</evidence>
<dbReference type="CDD" id="cd06587">
    <property type="entry name" value="VOC"/>
    <property type="match status" value="1"/>
</dbReference>
<dbReference type="Pfam" id="PF00903">
    <property type="entry name" value="Glyoxalase"/>
    <property type="match status" value="1"/>
</dbReference>
<evidence type="ECO:0000313" key="2">
    <source>
        <dbReference type="EMBL" id="QXN89254.1"/>
    </source>
</evidence>
<dbReference type="InterPro" id="IPR037523">
    <property type="entry name" value="VOC_core"/>
</dbReference>
<protein>
    <submittedName>
        <fullName evidence="2">VOC family protein</fullName>
    </submittedName>
</protein>
<dbReference type="Proteomes" id="UP000694257">
    <property type="component" value="Chromosome"/>
</dbReference>
<dbReference type="EMBL" id="CP078145">
    <property type="protein sequence ID" value="QXN89254.1"/>
    <property type="molecule type" value="Genomic_DNA"/>
</dbReference>
<reference evidence="2 3" key="1">
    <citation type="submission" date="2021-07" db="EMBL/GenBank/DDBJ databases">
        <title>Whole Genome Sequence of Nocardia Iowensis.</title>
        <authorList>
            <person name="Lamm A."/>
            <person name="Collins-Fairclough A.M."/>
            <person name="Bunk B."/>
            <person name="Sproer C."/>
        </authorList>
    </citation>
    <scope>NUCLEOTIDE SEQUENCE [LARGE SCALE GENOMIC DNA]</scope>
    <source>
        <strain evidence="2 3">NRRL 5646</strain>
    </source>
</reference>
<proteinExistence type="predicted"/>
<feature type="domain" description="VOC" evidence="1">
    <location>
        <begin position="45"/>
        <end position="166"/>
    </location>
</feature>
<accession>A0ABX8RK16</accession>
<name>A0ABX8RK16_NOCIO</name>
<gene>
    <name evidence="2" type="ORF">KV110_27420</name>
</gene>